<evidence type="ECO:0000259" key="12">
    <source>
        <dbReference type="PROSITE" id="PS51007"/>
    </source>
</evidence>
<dbReference type="GO" id="GO:0005506">
    <property type="term" value="F:iron ion binding"/>
    <property type="evidence" value="ECO:0007669"/>
    <property type="project" value="InterPro"/>
</dbReference>
<dbReference type="PIRSF" id="PIRSF000018">
    <property type="entry name" value="Mb_ADH_cyt_c"/>
    <property type="match status" value="1"/>
</dbReference>
<evidence type="ECO:0000313" key="13">
    <source>
        <dbReference type="EMBL" id="QBB72384.1"/>
    </source>
</evidence>
<dbReference type="PANTHER" id="PTHR35008:SF8">
    <property type="entry name" value="ALCOHOL DEHYDROGENASE CYTOCHROME C SUBUNIT"/>
    <property type="match status" value="1"/>
</dbReference>
<evidence type="ECO:0000313" key="14">
    <source>
        <dbReference type="Proteomes" id="UP000291562"/>
    </source>
</evidence>
<evidence type="ECO:0000256" key="11">
    <source>
        <dbReference type="SAM" id="Phobius"/>
    </source>
</evidence>
<feature type="binding site" description="axial binding residue" evidence="10">
    <location>
        <position position="80"/>
    </location>
    <ligand>
        <name>heme c</name>
        <dbReference type="ChEBI" id="CHEBI:61717"/>
        <label>1</label>
    </ligand>
    <ligandPart>
        <name>Fe</name>
        <dbReference type="ChEBI" id="CHEBI:18248"/>
    </ligandPart>
</feature>
<proteinExistence type="predicted"/>
<sequence length="442" mass="47734">MRQVAVCTGCAMKLRRGIFLAAIAPLILVFVGIGAVLFLLQGGFAPMQIPRAAAAPISATVDVVEHGKYLSRIGNCGICHTTRGGAEFAGGRAFDTPYGTVYSTNLTPDQRTGLGDWSLEEFRHVLRNGVSRHGFLYPVFPYENFSKLVDADIDALFAYLRSVPSMHAPAQANALEFPESRRGAILLWRMFNYRPQNFVANPAQSAVWNRGRYLVDALGHCAFCHSTRGALASLPASGYLAGGVIPVQGWYAPALDDTSLTRFSIDELAEFLRAGTSTHGAAYGPMAEVVLNGLQYLTAEDAVATATYLKLIRVAKNPPAEIHKIEHDLGASAGDGLALYEKHCADCHGKDGRGKENIYPPLRDAVSVLASDPMNAVRLVLYGGVVPTTALNPRPYSMPPFAQQLSSTEVVAILNYIRQQWGKQAATLTPADIVRMQGIVLD</sequence>
<keyword evidence="7 10" id="KW-0408">Iron</keyword>
<evidence type="ECO:0000256" key="7">
    <source>
        <dbReference type="ARBA" id="ARBA00023004"/>
    </source>
</evidence>
<feature type="binding site" description="covalent" evidence="9">
    <location>
        <position position="347"/>
    </location>
    <ligand>
        <name>heme c</name>
        <dbReference type="ChEBI" id="CHEBI:61717"/>
        <label>3</label>
    </ligand>
</feature>
<dbReference type="GO" id="GO:0016614">
    <property type="term" value="F:oxidoreductase activity, acting on CH-OH group of donors"/>
    <property type="evidence" value="ECO:0007669"/>
    <property type="project" value="InterPro"/>
</dbReference>
<name>A0A411HPI5_9GAMM</name>
<keyword evidence="6" id="KW-0677">Repeat</keyword>
<dbReference type="InterPro" id="IPR051459">
    <property type="entry name" value="Cytochrome_c-type_DH"/>
</dbReference>
<feature type="binding site" description="covalent" evidence="9">
    <location>
        <position position="76"/>
    </location>
    <ligand>
        <name>heme c</name>
        <dbReference type="ChEBI" id="CHEBI:61717"/>
        <label>1</label>
    </ligand>
</feature>
<feature type="binding site" description="covalent" evidence="9">
    <location>
        <position position="224"/>
    </location>
    <ligand>
        <name>heme c</name>
        <dbReference type="ChEBI" id="CHEBI:61717"/>
        <label>2</label>
    </ligand>
</feature>
<protein>
    <submittedName>
        <fullName evidence="13">C-type cytochrome</fullName>
    </submittedName>
</protein>
<evidence type="ECO:0000256" key="4">
    <source>
        <dbReference type="ARBA" id="ARBA00022723"/>
    </source>
</evidence>
<organism evidence="13 14">
    <name type="scientific">Pseudolysobacter antarcticus</name>
    <dbReference type="NCBI Taxonomy" id="2511995"/>
    <lineage>
        <taxon>Bacteria</taxon>
        <taxon>Pseudomonadati</taxon>
        <taxon>Pseudomonadota</taxon>
        <taxon>Gammaproteobacteria</taxon>
        <taxon>Lysobacterales</taxon>
        <taxon>Rhodanobacteraceae</taxon>
        <taxon>Pseudolysobacter</taxon>
    </lineage>
</organism>
<comment type="subcellular location">
    <subcellularLocation>
        <location evidence="1">Cell membrane</location>
    </subcellularLocation>
</comment>
<feature type="domain" description="Cytochrome c" evidence="12">
    <location>
        <begin position="206"/>
        <end position="313"/>
    </location>
</feature>
<feature type="binding site" description="axial binding residue" evidence="10">
    <location>
        <position position="225"/>
    </location>
    <ligand>
        <name>heme c</name>
        <dbReference type="ChEBI" id="CHEBI:61717"/>
        <label>2</label>
    </ligand>
    <ligandPart>
        <name>Fe</name>
        <dbReference type="ChEBI" id="CHEBI:18248"/>
    </ligandPart>
</feature>
<feature type="domain" description="Cytochrome c" evidence="12">
    <location>
        <begin position="62"/>
        <end position="164"/>
    </location>
</feature>
<keyword evidence="8 11" id="KW-0472">Membrane</keyword>
<dbReference type="PROSITE" id="PS51007">
    <property type="entry name" value="CYTC"/>
    <property type="match status" value="3"/>
</dbReference>
<dbReference type="GO" id="GO:0009055">
    <property type="term" value="F:electron transfer activity"/>
    <property type="evidence" value="ECO:0007669"/>
    <property type="project" value="InterPro"/>
</dbReference>
<dbReference type="KEGG" id="xbc:ELE36_19525"/>
<dbReference type="PANTHER" id="PTHR35008">
    <property type="entry name" value="BLL4482 PROTEIN-RELATED"/>
    <property type="match status" value="1"/>
</dbReference>
<dbReference type="SUPFAM" id="SSF46626">
    <property type="entry name" value="Cytochrome c"/>
    <property type="match status" value="3"/>
</dbReference>
<evidence type="ECO:0000256" key="6">
    <source>
        <dbReference type="ARBA" id="ARBA00022737"/>
    </source>
</evidence>
<dbReference type="Pfam" id="PF00034">
    <property type="entry name" value="Cytochrom_C"/>
    <property type="match status" value="1"/>
</dbReference>
<keyword evidence="2" id="KW-1003">Cell membrane</keyword>
<comment type="cofactor">
    <cofactor evidence="9">
        <name>heme c</name>
        <dbReference type="ChEBI" id="CHEBI:61717"/>
    </cofactor>
    <text evidence="9">Binds 3 heme c groups covalently per subunit.</text>
</comment>
<reference evidence="13 14" key="1">
    <citation type="submission" date="2019-01" db="EMBL/GenBank/DDBJ databases">
        <title>Pseudolysobacter antarctica gen. nov., sp. nov., isolated from Fildes Peninsula, Antarctica.</title>
        <authorList>
            <person name="Wei Z."/>
            <person name="Peng F."/>
        </authorList>
    </citation>
    <scope>NUCLEOTIDE SEQUENCE [LARGE SCALE GENOMIC DNA]</scope>
    <source>
        <strain evidence="13 14">AQ6-296</strain>
    </source>
</reference>
<dbReference type="GO" id="GO:0005886">
    <property type="term" value="C:plasma membrane"/>
    <property type="evidence" value="ECO:0007669"/>
    <property type="project" value="UniProtKB-SubCell"/>
</dbReference>
<feature type="binding site" description="covalent" evidence="9">
    <location>
        <position position="344"/>
    </location>
    <ligand>
        <name>heme c</name>
        <dbReference type="ChEBI" id="CHEBI:61717"/>
        <label>3</label>
    </ligand>
</feature>
<feature type="domain" description="Cytochrome c" evidence="12">
    <location>
        <begin position="331"/>
        <end position="421"/>
    </location>
</feature>
<evidence type="ECO:0000256" key="3">
    <source>
        <dbReference type="ARBA" id="ARBA00022617"/>
    </source>
</evidence>
<evidence type="ECO:0000256" key="1">
    <source>
        <dbReference type="ARBA" id="ARBA00004236"/>
    </source>
</evidence>
<keyword evidence="14" id="KW-1185">Reference proteome</keyword>
<dbReference type="EMBL" id="CP035704">
    <property type="protein sequence ID" value="QBB72384.1"/>
    <property type="molecule type" value="Genomic_DNA"/>
</dbReference>
<keyword evidence="3 9" id="KW-0349">Heme</keyword>
<evidence type="ECO:0000256" key="10">
    <source>
        <dbReference type="PIRSR" id="PIRSR000018-51"/>
    </source>
</evidence>
<dbReference type="Proteomes" id="UP000291562">
    <property type="component" value="Chromosome"/>
</dbReference>
<keyword evidence="4 10" id="KW-0479">Metal-binding</keyword>
<dbReference type="GO" id="GO:0020037">
    <property type="term" value="F:heme binding"/>
    <property type="evidence" value="ECO:0007669"/>
    <property type="project" value="InterPro"/>
</dbReference>
<dbReference type="InterPro" id="IPR036909">
    <property type="entry name" value="Cyt_c-like_dom_sf"/>
</dbReference>
<evidence type="ECO:0000256" key="9">
    <source>
        <dbReference type="PIRSR" id="PIRSR000018-50"/>
    </source>
</evidence>
<accession>A0A411HPI5</accession>
<dbReference type="Gene3D" id="1.10.760.10">
    <property type="entry name" value="Cytochrome c-like domain"/>
    <property type="match status" value="2"/>
</dbReference>
<dbReference type="OrthoDB" id="9811281at2"/>
<feature type="transmembrane region" description="Helical" evidence="11">
    <location>
        <begin position="18"/>
        <end position="40"/>
    </location>
</feature>
<evidence type="ECO:0000256" key="8">
    <source>
        <dbReference type="ARBA" id="ARBA00023136"/>
    </source>
</evidence>
<keyword evidence="5" id="KW-0732">Signal</keyword>
<feature type="binding site" description="covalent" evidence="9">
    <location>
        <position position="79"/>
    </location>
    <ligand>
        <name>heme c</name>
        <dbReference type="ChEBI" id="CHEBI:61717"/>
        <label>1</label>
    </ligand>
</feature>
<gene>
    <name evidence="13" type="ORF">ELE36_19525</name>
</gene>
<evidence type="ECO:0000256" key="5">
    <source>
        <dbReference type="ARBA" id="ARBA00022729"/>
    </source>
</evidence>
<keyword evidence="11" id="KW-0812">Transmembrane</keyword>
<evidence type="ECO:0000256" key="2">
    <source>
        <dbReference type="ARBA" id="ARBA00022475"/>
    </source>
</evidence>
<dbReference type="InterPro" id="IPR014353">
    <property type="entry name" value="Membr-bd_ADH_cyt_c"/>
</dbReference>
<dbReference type="InterPro" id="IPR009056">
    <property type="entry name" value="Cyt_c-like_dom"/>
</dbReference>
<dbReference type="AlphaFoldDB" id="A0A411HPI5"/>
<feature type="binding site" description="axial binding residue" evidence="10">
    <location>
        <position position="348"/>
    </location>
    <ligand>
        <name>heme c</name>
        <dbReference type="ChEBI" id="CHEBI:61717"/>
        <label>3</label>
    </ligand>
    <ligandPart>
        <name>Fe</name>
        <dbReference type="ChEBI" id="CHEBI:18248"/>
    </ligandPart>
</feature>
<feature type="binding site" description="covalent" evidence="9">
    <location>
        <position position="221"/>
    </location>
    <ligand>
        <name>heme c</name>
        <dbReference type="ChEBI" id="CHEBI:61717"/>
        <label>2</label>
    </ligand>
</feature>
<keyword evidence="11" id="KW-1133">Transmembrane helix</keyword>